<comment type="caution">
    <text evidence="1">The sequence shown here is derived from an EMBL/GenBank/DDBJ whole genome shotgun (WGS) entry which is preliminary data.</text>
</comment>
<protein>
    <submittedName>
        <fullName evidence="1">Uncharacterized protein</fullName>
    </submittedName>
</protein>
<gene>
    <name evidence="1" type="ORF">BKP35_08660</name>
</gene>
<sequence>MIIIKELFSKVGFSATSIDTYCEGALVLWLDNISLTNTVIDELSDHFRYTSYSCFDHFF</sequence>
<name>A0A1S2LQ67_9BACI</name>
<accession>A0A1S2LQ67</accession>
<dbReference type="AlphaFoldDB" id="A0A1S2LQ67"/>
<evidence type="ECO:0000313" key="1">
    <source>
        <dbReference type="EMBL" id="OIJ13837.1"/>
    </source>
</evidence>
<organism evidence="1 2">
    <name type="scientific">Anaerobacillus arseniciselenatis</name>
    <dbReference type="NCBI Taxonomy" id="85682"/>
    <lineage>
        <taxon>Bacteria</taxon>
        <taxon>Bacillati</taxon>
        <taxon>Bacillota</taxon>
        <taxon>Bacilli</taxon>
        <taxon>Bacillales</taxon>
        <taxon>Bacillaceae</taxon>
        <taxon>Anaerobacillus</taxon>
    </lineage>
</organism>
<reference evidence="1 2" key="1">
    <citation type="submission" date="2016-10" db="EMBL/GenBank/DDBJ databases">
        <title>Draft genome sequences of four alkaliphilic bacteria belonging to the Anaerobacillus genus.</title>
        <authorList>
            <person name="Bassil N.M."/>
            <person name="Lloyd J.R."/>
        </authorList>
    </citation>
    <scope>NUCLEOTIDE SEQUENCE [LARGE SCALE GENOMIC DNA]</scope>
    <source>
        <strain evidence="1 2">DSM 15340</strain>
    </source>
</reference>
<proteinExistence type="predicted"/>
<dbReference type="Proteomes" id="UP000180098">
    <property type="component" value="Unassembled WGS sequence"/>
</dbReference>
<evidence type="ECO:0000313" key="2">
    <source>
        <dbReference type="Proteomes" id="UP000180098"/>
    </source>
</evidence>
<dbReference type="EMBL" id="MLQQ01000013">
    <property type="protein sequence ID" value="OIJ13837.1"/>
    <property type="molecule type" value="Genomic_DNA"/>
</dbReference>
<keyword evidence="2" id="KW-1185">Reference proteome</keyword>